<accession>A0A9W9KCB0</accession>
<keyword evidence="2" id="KW-0812">Transmembrane</keyword>
<reference evidence="3" key="2">
    <citation type="journal article" date="2023" name="IMA Fungus">
        <title>Comparative genomic study of the Penicillium genus elucidates a diverse pangenome and 15 lateral gene transfer events.</title>
        <authorList>
            <person name="Petersen C."/>
            <person name="Sorensen T."/>
            <person name="Nielsen M.R."/>
            <person name="Sondergaard T.E."/>
            <person name="Sorensen J.L."/>
            <person name="Fitzpatrick D.A."/>
            <person name="Frisvad J.C."/>
            <person name="Nielsen K.L."/>
        </authorList>
    </citation>
    <scope>NUCLEOTIDE SEQUENCE</scope>
    <source>
        <strain evidence="3">IBT 30761</strain>
    </source>
</reference>
<keyword evidence="4" id="KW-1185">Reference proteome</keyword>
<evidence type="ECO:0000256" key="1">
    <source>
        <dbReference type="SAM" id="MobiDB-lite"/>
    </source>
</evidence>
<feature type="transmembrane region" description="Helical" evidence="2">
    <location>
        <begin position="242"/>
        <end position="263"/>
    </location>
</feature>
<dbReference type="PANTHER" id="PTHR37848">
    <property type="entry name" value="EXPRESSED PROTEIN"/>
    <property type="match status" value="1"/>
</dbReference>
<sequence>MDQSSDTGIPLSSKDRSDQPPLYNDLADPGRSTAVDVSIPGALKGIGIFKDWLYSLSPSLSRNPRILHRVISAQIHNTPILRIHIKGFKEGDDSTEFSFALDLSSTLLKNGDEWRKIRIISGGSQAVHFSKAKDVEEGTAQFEDHHALVGAGAAPEVDYAGERNPDLINWCEQFCQDPAKVKVLNIKRFVGEFDFETFRSELIAYIRSTEYRGHVEITTSIPHSVITIYSSHWINKMRTNFFIFWFFIVAQLWIITLPLLCLLDQKYEIASEWRSSQTFKDSNASLRKVYALGRDEAKLADFWTATVVGAVTDRLNDGVVLNVGSLQRMRRRAQERRENIESFLPRPSATDSSTA</sequence>
<proteinExistence type="predicted"/>
<comment type="caution">
    <text evidence="3">The sequence shown here is derived from an EMBL/GenBank/DDBJ whole genome shotgun (WGS) entry which is preliminary data.</text>
</comment>
<protein>
    <submittedName>
        <fullName evidence="3">Uncharacterized protein</fullName>
    </submittedName>
</protein>
<dbReference type="Proteomes" id="UP001149074">
    <property type="component" value="Unassembled WGS sequence"/>
</dbReference>
<name>A0A9W9KCB0_9EURO</name>
<evidence type="ECO:0000256" key="2">
    <source>
        <dbReference type="SAM" id="Phobius"/>
    </source>
</evidence>
<feature type="region of interest" description="Disordered" evidence="1">
    <location>
        <begin position="1"/>
        <end position="29"/>
    </location>
</feature>
<dbReference type="OrthoDB" id="2105912at2759"/>
<dbReference type="AlphaFoldDB" id="A0A9W9KCB0"/>
<dbReference type="GeneID" id="81358271"/>
<organism evidence="3 4">
    <name type="scientific">Penicillium argentinense</name>
    <dbReference type="NCBI Taxonomy" id="1131581"/>
    <lineage>
        <taxon>Eukaryota</taxon>
        <taxon>Fungi</taxon>
        <taxon>Dikarya</taxon>
        <taxon>Ascomycota</taxon>
        <taxon>Pezizomycotina</taxon>
        <taxon>Eurotiomycetes</taxon>
        <taxon>Eurotiomycetidae</taxon>
        <taxon>Eurotiales</taxon>
        <taxon>Aspergillaceae</taxon>
        <taxon>Penicillium</taxon>
    </lineage>
</organism>
<keyword evidence="2" id="KW-1133">Transmembrane helix</keyword>
<keyword evidence="2" id="KW-0472">Membrane</keyword>
<dbReference type="EMBL" id="JAPQKI010000005">
    <property type="protein sequence ID" value="KAJ5099797.1"/>
    <property type="molecule type" value="Genomic_DNA"/>
</dbReference>
<evidence type="ECO:0000313" key="4">
    <source>
        <dbReference type="Proteomes" id="UP001149074"/>
    </source>
</evidence>
<dbReference type="PANTHER" id="PTHR37848:SF1">
    <property type="entry name" value="SUN DOMAIN-CONTAINING PROTEIN"/>
    <property type="match status" value="1"/>
</dbReference>
<gene>
    <name evidence="3" type="ORF">N7532_006798</name>
</gene>
<evidence type="ECO:0000313" key="3">
    <source>
        <dbReference type="EMBL" id="KAJ5099797.1"/>
    </source>
</evidence>
<dbReference type="RefSeq" id="XP_056475451.1">
    <property type="nucleotide sequence ID" value="XM_056619292.1"/>
</dbReference>
<reference evidence="3" key="1">
    <citation type="submission" date="2022-11" db="EMBL/GenBank/DDBJ databases">
        <authorList>
            <person name="Petersen C."/>
        </authorList>
    </citation>
    <scope>NUCLEOTIDE SEQUENCE</scope>
    <source>
        <strain evidence="3">IBT 30761</strain>
    </source>
</reference>